<feature type="transmembrane region" description="Helical" evidence="1">
    <location>
        <begin position="253"/>
        <end position="272"/>
    </location>
</feature>
<feature type="transmembrane region" description="Helical" evidence="1">
    <location>
        <begin position="295"/>
        <end position="313"/>
    </location>
</feature>
<keyword evidence="1" id="KW-1133">Transmembrane helix</keyword>
<keyword evidence="5" id="KW-1185">Reference proteome</keyword>
<keyword evidence="2" id="KW-0732">Signal</keyword>
<dbReference type="Pfam" id="PF00226">
    <property type="entry name" value="DnaJ"/>
    <property type="match status" value="1"/>
</dbReference>
<accession>A0ABD3VU02</accession>
<dbReference type="InterPro" id="IPR001623">
    <property type="entry name" value="DnaJ_domain"/>
</dbReference>
<evidence type="ECO:0000313" key="5">
    <source>
        <dbReference type="Proteomes" id="UP001634394"/>
    </source>
</evidence>
<feature type="chain" id="PRO_5044871042" description="J domain-containing protein" evidence="2">
    <location>
        <begin position="19"/>
        <end position="525"/>
    </location>
</feature>
<dbReference type="Proteomes" id="UP001634394">
    <property type="component" value="Unassembled WGS sequence"/>
</dbReference>
<feature type="signal peptide" evidence="2">
    <location>
        <begin position="1"/>
        <end position="18"/>
    </location>
</feature>
<dbReference type="EMBL" id="JBJQND010000010">
    <property type="protein sequence ID" value="KAL3865082.1"/>
    <property type="molecule type" value="Genomic_DNA"/>
</dbReference>
<evidence type="ECO:0000313" key="4">
    <source>
        <dbReference type="EMBL" id="KAL3865082.1"/>
    </source>
</evidence>
<dbReference type="CDD" id="cd06257">
    <property type="entry name" value="DnaJ"/>
    <property type="match status" value="1"/>
</dbReference>
<dbReference type="PANTHER" id="PTHR43096:SF10">
    <property type="entry name" value="CHAPERONE PROTEIN DNAJ A6, CHLOROPLASTIC"/>
    <property type="match status" value="1"/>
</dbReference>
<dbReference type="Gene3D" id="1.10.287.110">
    <property type="entry name" value="DnaJ domain"/>
    <property type="match status" value="1"/>
</dbReference>
<proteinExistence type="predicted"/>
<dbReference type="InterPro" id="IPR036869">
    <property type="entry name" value="J_dom_sf"/>
</dbReference>
<gene>
    <name evidence="4" type="ORF">ACJMK2_006713</name>
</gene>
<dbReference type="PANTHER" id="PTHR43096">
    <property type="entry name" value="DNAJ HOMOLOG 1, MITOCHONDRIAL-RELATED"/>
    <property type="match status" value="1"/>
</dbReference>
<evidence type="ECO:0000259" key="3">
    <source>
        <dbReference type="PROSITE" id="PS50076"/>
    </source>
</evidence>
<comment type="caution">
    <text evidence="4">The sequence shown here is derived from an EMBL/GenBank/DDBJ whole genome shotgun (WGS) entry which is preliminary data.</text>
</comment>
<feature type="transmembrane region" description="Helical" evidence="1">
    <location>
        <begin position="319"/>
        <end position="338"/>
    </location>
</feature>
<organism evidence="4 5">
    <name type="scientific">Sinanodonta woodiana</name>
    <name type="common">Chinese pond mussel</name>
    <name type="synonym">Anodonta woodiana</name>
    <dbReference type="NCBI Taxonomy" id="1069815"/>
    <lineage>
        <taxon>Eukaryota</taxon>
        <taxon>Metazoa</taxon>
        <taxon>Spiralia</taxon>
        <taxon>Lophotrochozoa</taxon>
        <taxon>Mollusca</taxon>
        <taxon>Bivalvia</taxon>
        <taxon>Autobranchia</taxon>
        <taxon>Heteroconchia</taxon>
        <taxon>Palaeoheterodonta</taxon>
        <taxon>Unionida</taxon>
        <taxon>Unionoidea</taxon>
        <taxon>Unionidae</taxon>
        <taxon>Unioninae</taxon>
        <taxon>Sinanodonta</taxon>
    </lineage>
</organism>
<keyword evidence="1" id="KW-0812">Transmembrane</keyword>
<sequence length="525" mass="61453">MSPSSLLVICGCFCFVTCTFVDHYSTLVVCRYAETDEIEAAYAHLMELFDPEKNEENESLDEFKATIEEAYNVLHDPKERETYNINHPDVGICNSWLNLLRGEWDKLTISYKRRILHDIIIQAYRDVYFNCLNLTFHFIRDVVTEVPIFMSKLKNATDSWIYNESFRYTGFSSSSETNSRSHAKKEWFSSEYPFLNVSFEDLIVLGLSFLSLISKYLSRSAIVQVVSFPICFNTVIFPVWLALYLPLLMLRKMTVVLALVLVFIAIGVYRTLARQIMLDFFENVDEGIQNHQMKIFYYILLATIISFAVFNKYRHQIHLFSRICICAVIHIATCVAVFKAMIFKDAVSFFVCLTLLIILIDKIPITITASMYLLIQIISGYCLDVSPILFILTITLVFISWPVSYLFEGSRQSSLYYLQLLWWKLKWRSRFQTMDEYDLVGKEETQRALHALREYCRHDGNDAIPNHLRDDKRFHQFLEGADHIGETKHEDQVQETNVITFRQDSIFYLILSTCCILVMFIYEFY</sequence>
<dbReference type="SUPFAM" id="SSF46565">
    <property type="entry name" value="Chaperone J-domain"/>
    <property type="match status" value="1"/>
</dbReference>
<evidence type="ECO:0000256" key="1">
    <source>
        <dbReference type="SAM" id="Phobius"/>
    </source>
</evidence>
<dbReference type="AlphaFoldDB" id="A0ABD3VU02"/>
<evidence type="ECO:0000256" key="2">
    <source>
        <dbReference type="SAM" id="SignalP"/>
    </source>
</evidence>
<keyword evidence="1" id="KW-0472">Membrane</keyword>
<feature type="transmembrane region" description="Helical" evidence="1">
    <location>
        <begin position="350"/>
        <end position="375"/>
    </location>
</feature>
<dbReference type="PRINTS" id="PR00625">
    <property type="entry name" value="JDOMAIN"/>
</dbReference>
<name>A0ABD3VU02_SINWO</name>
<feature type="transmembrane region" description="Helical" evidence="1">
    <location>
        <begin position="506"/>
        <end position="524"/>
    </location>
</feature>
<feature type="transmembrane region" description="Helical" evidence="1">
    <location>
        <begin position="225"/>
        <end position="247"/>
    </location>
</feature>
<feature type="transmembrane region" description="Helical" evidence="1">
    <location>
        <begin position="387"/>
        <end position="407"/>
    </location>
</feature>
<dbReference type="PROSITE" id="PS50076">
    <property type="entry name" value="DNAJ_2"/>
    <property type="match status" value="1"/>
</dbReference>
<reference evidence="4 5" key="1">
    <citation type="submission" date="2024-11" db="EMBL/GenBank/DDBJ databases">
        <title>Chromosome-level genome assembly of the freshwater bivalve Anodonta woodiana.</title>
        <authorList>
            <person name="Chen X."/>
        </authorList>
    </citation>
    <scope>NUCLEOTIDE SEQUENCE [LARGE SCALE GENOMIC DNA]</scope>
    <source>
        <strain evidence="4">MN2024</strain>
        <tissue evidence="4">Gills</tissue>
    </source>
</reference>
<protein>
    <recommendedName>
        <fullName evidence="3">J domain-containing protein</fullName>
    </recommendedName>
</protein>
<feature type="domain" description="J" evidence="3">
    <location>
        <begin position="22"/>
        <end position="87"/>
    </location>
</feature>